<name>A0A1G9ELC4_9GAMM</name>
<evidence type="ECO:0000256" key="3">
    <source>
        <dbReference type="ARBA" id="ARBA00022786"/>
    </source>
</evidence>
<dbReference type="InterPro" id="IPR011050">
    <property type="entry name" value="Pectin_lyase_fold/virulence"/>
</dbReference>
<dbReference type="Pfam" id="PF05048">
    <property type="entry name" value="NosD"/>
    <property type="match status" value="1"/>
</dbReference>
<dbReference type="InterPro" id="IPR007742">
    <property type="entry name" value="NosD_dom"/>
</dbReference>
<dbReference type="InterPro" id="IPR022441">
    <property type="entry name" value="Para_beta_helix_rpt-2"/>
</dbReference>
<comment type="pathway">
    <text evidence="1">Protein modification; protein ubiquitination.</text>
</comment>
<protein>
    <submittedName>
        <fullName evidence="5">Nitrous oxidase accessory protein</fullName>
    </submittedName>
</protein>
<evidence type="ECO:0000256" key="1">
    <source>
        <dbReference type="ARBA" id="ARBA00004906"/>
    </source>
</evidence>
<dbReference type="Gene3D" id="2.160.20.10">
    <property type="entry name" value="Single-stranded right-handed beta-helix, Pectin lyase-like"/>
    <property type="match status" value="2"/>
</dbReference>
<dbReference type="InterPro" id="IPR006633">
    <property type="entry name" value="Carb-bd_sugar_hydrolysis-dom"/>
</dbReference>
<dbReference type="SUPFAM" id="SSF51126">
    <property type="entry name" value="Pectin lyase-like"/>
    <property type="match status" value="1"/>
</dbReference>
<dbReference type="InterPro" id="IPR026464">
    <property type="entry name" value="NosD_copper_fam"/>
</dbReference>
<dbReference type="NCBIfam" id="TIGR03804">
    <property type="entry name" value="para_beta_helix"/>
    <property type="match status" value="3"/>
</dbReference>
<dbReference type="PANTHER" id="PTHR22990">
    <property type="entry name" value="F-BOX ONLY PROTEIN"/>
    <property type="match status" value="1"/>
</dbReference>
<evidence type="ECO:0000259" key="4">
    <source>
        <dbReference type="SMART" id="SM00722"/>
    </source>
</evidence>
<dbReference type="InterPro" id="IPR012334">
    <property type="entry name" value="Pectin_lyas_fold"/>
</dbReference>
<organism evidence="5 6">
    <name type="scientific">Microbulbifer yueqingensis</name>
    <dbReference type="NCBI Taxonomy" id="658219"/>
    <lineage>
        <taxon>Bacteria</taxon>
        <taxon>Pseudomonadati</taxon>
        <taxon>Pseudomonadota</taxon>
        <taxon>Gammaproteobacteria</taxon>
        <taxon>Cellvibrionales</taxon>
        <taxon>Microbulbiferaceae</taxon>
        <taxon>Microbulbifer</taxon>
    </lineage>
</organism>
<reference evidence="6" key="1">
    <citation type="submission" date="2016-10" db="EMBL/GenBank/DDBJ databases">
        <authorList>
            <person name="Varghese N."/>
            <person name="Submissions S."/>
        </authorList>
    </citation>
    <scope>NUCLEOTIDE SEQUENCE [LARGE SCALE GENOMIC DNA]</scope>
    <source>
        <strain evidence="6">CGMCC 1.10658</strain>
    </source>
</reference>
<dbReference type="InterPro" id="IPR051550">
    <property type="entry name" value="SCF-Subunits/Alg-Epimerases"/>
</dbReference>
<gene>
    <name evidence="5" type="ORF">SAMN05216212_3184</name>
</gene>
<dbReference type="AlphaFoldDB" id="A0A1G9ELC4"/>
<dbReference type="SMART" id="SM00710">
    <property type="entry name" value="PbH1"/>
    <property type="match status" value="9"/>
</dbReference>
<dbReference type="NCBIfam" id="TIGR04247">
    <property type="entry name" value="NosD_copper_fam"/>
    <property type="match status" value="1"/>
</dbReference>
<evidence type="ECO:0000313" key="6">
    <source>
        <dbReference type="Proteomes" id="UP000199305"/>
    </source>
</evidence>
<feature type="domain" description="Carbohydrate-binding/sugar hydrolysis" evidence="4">
    <location>
        <begin position="37"/>
        <end position="185"/>
    </location>
</feature>
<proteinExistence type="predicted"/>
<dbReference type="STRING" id="658219.SAMN05216212_3184"/>
<dbReference type="InterPro" id="IPR006626">
    <property type="entry name" value="PbH1"/>
</dbReference>
<accession>A0A1G9ELC4</accession>
<dbReference type="RefSeq" id="WP_091516795.1">
    <property type="nucleotide sequence ID" value="NZ_FNFH01000008.1"/>
</dbReference>
<dbReference type="SMART" id="SM00722">
    <property type="entry name" value="CASH"/>
    <property type="match status" value="2"/>
</dbReference>
<keyword evidence="3" id="KW-0833">Ubl conjugation pathway</keyword>
<keyword evidence="2" id="KW-0677">Repeat</keyword>
<feature type="domain" description="Carbohydrate-binding/sugar hydrolysis" evidence="4">
    <location>
        <begin position="191"/>
        <end position="365"/>
    </location>
</feature>
<dbReference type="Proteomes" id="UP000199305">
    <property type="component" value="Unassembled WGS sequence"/>
</dbReference>
<dbReference type="EMBL" id="FNFH01000008">
    <property type="protein sequence ID" value="SDK76982.1"/>
    <property type="molecule type" value="Genomic_DNA"/>
</dbReference>
<sequence length="426" mass="46951">MKNWITGPGGCRFWALGWLCGWSLMASAGVQPQLDALSPGEQLLLPGGELPPIRIEVANVTIQCSNNTVIDGGGRGHAVVITAPDVTLRGCMVRNWGADLNQLDAGIFVARSASGAAIEDNTLTGPGFGIWLDAARNVRVRNNRVRGDATLRSQDRGNGIHLFNTQGALIEGNRIQQTRDAIYIETANHNRIIGNVMSDLRYGIHYMYSHSNHLEGNITRNTRTGYALMQSKRLTVIDNHSEGDRNYGILMNFITQSEIRGNVITGVRQGQSAGVDIQGAEGKAVFIYNSLYNTFSGNVFRDSDIGIHLTAGSEDNQVFGNGFIDNRRQVKYVATRPQEWSDAGRGNFWSDYLGWDRDQDGVGDVAYEPNDQVDRLLWTYPQARVLMNSPAVDTLRWVQRAFPVVKPAGVADKHPLMRLPAALQEK</sequence>
<keyword evidence="6" id="KW-1185">Reference proteome</keyword>
<dbReference type="OrthoDB" id="9767990at2"/>
<evidence type="ECO:0000256" key="2">
    <source>
        <dbReference type="ARBA" id="ARBA00022737"/>
    </source>
</evidence>
<dbReference type="PANTHER" id="PTHR22990:SF15">
    <property type="entry name" value="F-BOX ONLY PROTEIN 10"/>
    <property type="match status" value="1"/>
</dbReference>
<evidence type="ECO:0000313" key="5">
    <source>
        <dbReference type="EMBL" id="SDK76982.1"/>
    </source>
</evidence>